<reference evidence="3" key="1">
    <citation type="submission" date="2021-03" db="EMBL/GenBank/DDBJ databases">
        <title>Draft genome sequence of rust myrtle Austropuccinia psidii MF-1, a brazilian biotype.</title>
        <authorList>
            <person name="Quecine M.C."/>
            <person name="Pachon D.M.R."/>
            <person name="Bonatelli M.L."/>
            <person name="Correr F.H."/>
            <person name="Franceschini L.M."/>
            <person name="Leite T.F."/>
            <person name="Margarido G.R.A."/>
            <person name="Almeida C.A."/>
            <person name="Ferrarezi J.A."/>
            <person name="Labate C.A."/>
        </authorList>
    </citation>
    <scope>NUCLEOTIDE SEQUENCE</scope>
    <source>
        <strain evidence="3">MF-1</strain>
    </source>
</reference>
<dbReference type="InterPro" id="IPR001584">
    <property type="entry name" value="Integrase_cat-core"/>
</dbReference>
<dbReference type="PANTHER" id="PTHR37984">
    <property type="entry name" value="PROTEIN CBG26694"/>
    <property type="match status" value="1"/>
</dbReference>
<dbReference type="SUPFAM" id="SSF53098">
    <property type="entry name" value="Ribonuclease H-like"/>
    <property type="match status" value="1"/>
</dbReference>
<evidence type="ECO:0000313" key="4">
    <source>
        <dbReference type="Proteomes" id="UP000765509"/>
    </source>
</evidence>
<dbReference type="InterPro" id="IPR050951">
    <property type="entry name" value="Retrovirus_Pol_polyprotein"/>
</dbReference>
<organism evidence="3 4">
    <name type="scientific">Austropuccinia psidii MF-1</name>
    <dbReference type="NCBI Taxonomy" id="1389203"/>
    <lineage>
        <taxon>Eukaryota</taxon>
        <taxon>Fungi</taxon>
        <taxon>Dikarya</taxon>
        <taxon>Basidiomycota</taxon>
        <taxon>Pucciniomycotina</taxon>
        <taxon>Pucciniomycetes</taxon>
        <taxon>Pucciniales</taxon>
        <taxon>Sphaerophragmiaceae</taxon>
        <taxon>Austropuccinia</taxon>
    </lineage>
</organism>
<dbReference type="GO" id="GO:0015074">
    <property type="term" value="P:DNA integration"/>
    <property type="evidence" value="ECO:0007669"/>
    <property type="project" value="InterPro"/>
</dbReference>
<evidence type="ECO:0000313" key="3">
    <source>
        <dbReference type="EMBL" id="MBW0539558.1"/>
    </source>
</evidence>
<dbReference type="PANTHER" id="PTHR37984:SF5">
    <property type="entry name" value="PROTEIN NYNRIN-LIKE"/>
    <property type="match status" value="1"/>
</dbReference>
<dbReference type="PROSITE" id="PS50994">
    <property type="entry name" value="INTEGRASE"/>
    <property type="match status" value="1"/>
</dbReference>
<dbReference type="Proteomes" id="UP000765509">
    <property type="component" value="Unassembled WGS sequence"/>
</dbReference>
<dbReference type="Gene3D" id="3.30.420.10">
    <property type="entry name" value="Ribonuclease H-like superfamily/Ribonuclease H"/>
    <property type="match status" value="1"/>
</dbReference>
<sequence>MFFPLHKDYIPMDTARMIWNKGISHIGLFQNIIGDRDPKFTLSLWTSLHSFFGTKLLFSTAYSPQDYGLAERMIQTLEHMMRKICAYALEFKGTDGFTHDWCTLISALELEYKKSIHSSTGKTQSRLERG</sequence>
<gene>
    <name evidence="3" type="ORF">O181_079273</name>
</gene>
<name>A0A9Q3IFG1_9BASI</name>
<dbReference type="InterPro" id="IPR012337">
    <property type="entry name" value="RNaseH-like_sf"/>
</dbReference>
<evidence type="ECO:0000256" key="1">
    <source>
        <dbReference type="ARBA" id="ARBA00022884"/>
    </source>
</evidence>
<dbReference type="OrthoDB" id="2273864at2759"/>
<dbReference type="GO" id="GO:0003723">
    <property type="term" value="F:RNA binding"/>
    <property type="evidence" value="ECO:0007669"/>
    <property type="project" value="UniProtKB-KW"/>
</dbReference>
<accession>A0A9Q3IFG1</accession>
<dbReference type="GO" id="GO:0005634">
    <property type="term" value="C:nucleus"/>
    <property type="evidence" value="ECO:0007669"/>
    <property type="project" value="UniProtKB-ARBA"/>
</dbReference>
<feature type="domain" description="Integrase catalytic" evidence="2">
    <location>
        <begin position="1"/>
        <end position="130"/>
    </location>
</feature>
<dbReference type="InterPro" id="IPR036397">
    <property type="entry name" value="RNaseH_sf"/>
</dbReference>
<comment type="caution">
    <text evidence="3">The sequence shown here is derived from an EMBL/GenBank/DDBJ whole genome shotgun (WGS) entry which is preliminary data.</text>
</comment>
<dbReference type="EMBL" id="AVOT02044195">
    <property type="protein sequence ID" value="MBW0539558.1"/>
    <property type="molecule type" value="Genomic_DNA"/>
</dbReference>
<protein>
    <recommendedName>
        <fullName evidence="2">Integrase catalytic domain-containing protein</fullName>
    </recommendedName>
</protein>
<keyword evidence="4" id="KW-1185">Reference proteome</keyword>
<dbReference type="AlphaFoldDB" id="A0A9Q3IFG1"/>
<evidence type="ECO:0000259" key="2">
    <source>
        <dbReference type="PROSITE" id="PS50994"/>
    </source>
</evidence>
<proteinExistence type="predicted"/>
<keyword evidence="1" id="KW-0694">RNA-binding</keyword>